<organism evidence="2 3">
    <name type="scientific">Streptomyces katsurahamanus</name>
    <dbReference type="NCBI Taxonomy" id="2577098"/>
    <lineage>
        <taxon>Bacteria</taxon>
        <taxon>Bacillati</taxon>
        <taxon>Actinomycetota</taxon>
        <taxon>Actinomycetes</taxon>
        <taxon>Kitasatosporales</taxon>
        <taxon>Streptomycetaceae</taxon>
        <taxon>Streptomyces</taxon>
    </lineage>
</organism>
<reference evidence="2 3" key="1">
    <citation type="submission" date="2019-06" db="EMBL/GenBank/DDBJ databases">
        <title>Comparative genomics and metabolomics analyses of clavulanic acid producing Streptomyces species provides insight into specialized metabolism and evolution of beta-lactam biosynthetic gene clusters.</title>
        <authorList>
            <person name="Moore M.A."/>
            <person name="Cruz-Morales P."/>
            <person name="Barona Gomez F."/>
            <person name="Kapil T."/>
        </authorList>
    </citation>
    <scope>NUCLEOTIDE SEQUENCE [LARGE SCALE GENOMIC DNA]</scope>
    <source>
        <strain evidence="2 3">T-272</strain>
    </source>
</reference>
<comment type="caution">
    <text evidence="2">The sequence shown here is derived from an EMBL/GenBank/DDBJ whole genome shotgun (WGS) entry which is preliminary data.</text>
</comment>
<sequence>MPGDAPYEGHNPVLVILLILIGIIATPWLAIRAVVLLVRAGIKRTTHALLKGAAALAWAGAIGMYTWGVLHLFFLDERGQAEACREALGPGRSMLLDGYEPSFIPLRFGCHIEGGQTYEAAIPGYVNPAAGVFTVTAAALTGFAVRSRNQHEETNT</sequence>
<dbReference type="Proteomes" id="UP000460558">
    <property type="component" value="Unassembled WGS sequence"/>
</dbReference>
<dbReference type="EMBL" id="VDEQ01000268">
    <property type="protein sequence ID" value="MQS38552.1"/>
    <property type="molecule type" value="Genomic_DNA"/>
</dbReference>
<protein>
    <recommendedName>
        <fullName evidence="4">DUF4190 domain-containing protein</fullName>
    </recommendedName>
</protein>
<keyword evidence="1" id="KW-0812">Transmembrane</keyword>
<accession>A0ABW9NZ16</accession>
<proteinExistence type="predicted"/>
<evidence type="ECO:0000256" key="1">
    <source>
        <dbReference type="SAM" id="Phobius"/>
    </source>
</evidence>
<feature type="transmembrane region" description="Helical" evidence="1">
    <location>
        <begin position="12"/>
        <end position="37"/>
    </location>
</feature>
<gene>
    <name evidence="2" type="ORF">FFZ77_24045</name>
</gene>
<name>A0ABW9NZ16_9ACTN</name>
<dbReference type="RefSeq" id="WP_153485836.1">
    <property type="nucleotide sequence ID" value="NZ_VDEQ01000268.1"/>
</dbReference>
<feature type="transmembrane region" description="Helical" evidence="1">
    <location>
        <begin position="49"/>
        <end position="74"/>
    </location>
</feature>
<evidence type="ECO:0008006" key="4">
    <source>
        <dbReference type="Google" id="ProtNLM"/>
    </source>
</evidence>
<keyword evidence="1" id="KW-0472">Membrane</keyword>
<evidence type="ECO:0000313" key="2">
    <source>
        <dbReference type="EMBL" id="MQS38552.1"/>
    </source>
</evidence>
<evidence type="ECO:0000313" key="3">
    <source>
        <dbReference type="Proteomes" id="UP000460558"/>
    </source>
</evidence>
<keyword evidence="1" id="KW-1133">Transmembrane helix</keyword>
<keyword evidence="3" id="KW-1185">Reference proteome</keyword>